<keyword evidence="2" id="KW-0813">Transport</keyword>
<feature type="compositionally biased region" description="Basic and acidic residues" evidence="7">
    <location>
        <begin position="561"/>
        <end position="577"/>
    </location>
</feature>
<feature type="transmembrane region" description="Helical" evidence="8">
    <location>
        <begin position="697"/>
        <end position="715"/>
    </location>
</feature>
<dbReference type="GO" id="GO:0007031">
    <property type="term" value="P:peroxisome organization"/>
    <property type="evidence" value="ECO:0007669"/>
    <property type="project" value="UniProtKB-ARBA"/>
</dbReference>
<feature type="compositionally biased region" description="Polar residues" evidence="7">
    <location>
        <begin position="614"/>
        <end position="624"/>
    </location>
</feature>
<evidence type="ECO:0000313" key="11">
    <source>
        <dbReference type="EMBL" id="KJY01404.1"/>
    </source>
</evidence>
<feature type="domain" description="Amino acid permease/ SLC12A" evidence="9">
    <location>
        <begin position="696"/>
        <end position="1165"/>
    </location>
</feature>
<dbReference type="FunFam" id="1.20.1740.10:FF:000006">
    <property type="entry name" value="General amino acid permease"/>
    <property type="match status" value="1"/>
</dbReference>
<dbReference type="PANTHER" id="PTHR43341:SF39">
    <property type="entry name" value="AMINO ACID TRANSPORTER (EUROFUNG)-RELATED"/>
    <property type="match status" value="1"/>
</dbReference>
<dbReference type="OrthoDB" id="3900342at2759"/>
<feature type="transmembrane region" description="Helical" evidence="8">
    <location>
        <begin position="930"/>
        <end position="948"/>
    </location>
</feature>
<dbReference type="PROSITE" id="PS00218">
    <property type="entry name" value="AMINO_ACID_PERMEASE_1"/>
    <property type="match status" value="1"/>
</dbReference>
<reference evidence="11 12" key="1">
    <citation type="submission" date="2015-03" db="EMBL/GenBank/DDBJ databases">
        <title>RNA-seq based gene annotation and comparative genomics of four Zymoseptoria species reveal species-specific pathogenicity related genes and transposable element activity.</title>
        <authorList>
            <person name="Grandaubert J."/>
            <person name="Bhattacharyya A."/>
            <person name="Stukenbrock E.H."/>
        </authorList>
    </citation>
    <scope>NUCLEOTIDE SEQUENCE [LARGE SCALE GENOMIC DNA]</scope>
    <source>
        <strain evidence="11 12">Zb18110</strain>
    </source>
</reference>
<feature type="transmembrane region" description="Helical" evidence="8">
    <location>
        <begin position="727"/>
        <end position="750"/>
    </location>
</feature>
<keyword evidence="5 8" id="KW-1133">Transmembrane helix</keyword>
<dbReference type="AlphaFoldDB" id="A0A0F4GVY2"/>
<protein>
    <recommendedName>
        <fullName evidence="13">Amino acid permease/ SLC12A domain-containing protein</fullName>
    </recommendedName>
</protein>
<feature type="transmembrane region" description="Helical" evidence="8">
    <location>
        <begin position="968"/>
        <end position="989"/>
    </location>
</feature>
<keyword evidence="4" id="KW-0029">Amino-acid transport</keyword>
<dbReference type="InterPro" id="IPR050524">
    <property type="entry name" value="APC_YAT"/>
</dbReference>
<feature type="region of interest" description="Disordered" evidence="7">
    <location>
        <begin position="85"/>
        <end position="107"/>
    </location>
</feature>
<dbReference type="Pfam" id="PF06398">
    <property type="entry name" value="Pex24p"/>
    <property type="match status" value="1"/>
</dbReference>
<sequence length="1200" mass="133133">MDDNDGEPISNRDEPIPVLRIPSRDDDPYSASDGDSKGKKRDRFMSHASKIKGKVEEYSTPDVRQSLQDRMFASIISQIVGEEYVEGDGADTPPGSKKKDRRSRSYVDRPQFGPRIMAANFRRFNSRIGIAFVLQNRLIRLFTWKTPTATLSFLAVYSLLCLKPHLLPLLPLVGILFSIMVPSFLARHATPADDPRIQPSLQGPPTAPASRVKPAPDMSNDFWRNMRDLQNCMEDFSRIHDAANEYITPYTNFSDEAFSSSIYLSLLALSCAAFLGSHIVPWRFVALLGGWLATGAGHPTAQDVLLSSRNLSQLRQQLEGLQMAFRHWVDADVVLDEPAELRQVEIFELQRHHDESDTWEPWLFSPSPHDPLSPARLSETRPKGTQFFEDVQSPAGWMWKEKKWALDLFSREWVEQRMITGVEIETEGERWVYDIPPEEAEELMDLPPSMRAKKLAIQRVRSVPKSGWEEGTGLEPRDLDALRLMAEVKLQARFSEPSGELRFAWQDEGNAGSGPSATAEFLSSTNGWLSWTQVSHNDDATVASTEMDVTKIRRRGIQGELIRHKTENLGHKTKTDPGSKGQDPALRPLLAAQQDGPTGLANSPTRVPGEPSSKETIATDQPVSTSSRYDFFPLVQRVPTHSMADVEKNDHEVDARGLNSDHDVRKGSITEAAAMYGSAEAAEEFGYVKRGLKSRHIQFIALGGTIGTGLFLGIGKALHHGGPLSLVLGYTLTGVAIFAMMQCLGEMATWLPLPGAVPQYCARYVDPALGFAVGWNNWISSALTLCAEISAAAVVIGFWNDSINQAIWISIILVIIIALNIFAVSIYGEAEFAFASIKIVTIIGLLILAFIIDLGGGPDQGRLGFRYWREPYAAMRSYIGTPGSDTARFTGFFATLANAAFSYGGVEMVAVAAGEAEDPRRNIPKAVRRVFWRILFFYVLGSLAIGVTVPANDKRLLSGGPGAGHSPWVIAIVRAGIPALPSIINAVVLTSATSSGNAFLYTGSRYLFALAQNKQAPQFLLHCSKSGVPYYCVLITASIGLLTYMTVASSASQVFEYFQSLTTITSLFTWVCILIAFLRFRAACLAQNVPRSDLIFRSKFQPFTAYAALVFFIIIILFNGFVTFTRSDGKSNWDIQDFVSSYVVIPIFLALFTFWKIFKRTSFVKAAEADIWTGKAALDAEYWPERLPRNMLERIWFWIA</sequence>
<evidence type="ECO:0000259" key="9">
    <source>
        <dbReference type="Pfam" id="PF00324"/>
    </source>
</evidence>
<evidence type="ECO:0000256" key="6">
    <source>
        <dbReference type="ARBA" id="ARBA00023136"/>
    </source>
</evidence>
<dbReference type="InterPro" id="IPR004841">
    <property type="entry name" value="AA-permease/SLC12A_dom"/>
</dbReference>
<proteinExistence type="predicted"/>
<dbReference type="GO" id="GO:0005778">
    <property type="term" value="C:peroxisomal membrane"/>
    <property type="evidence" value="ECO:0007669"/>
    <property type="project" value="UniProtKB-ARBA"/>
</dbReference>
<evidence type="ECO:0000313" key="12">
    <source>
        <dbReference type="Proteomes" id="UP000033647"/>
    </source>
</evidence>
<keyword evidence="6 8" id="KW-0472">Membrane</keyword>
<comment type="subcellular location">
    <subcellularLocation>
        <location evidence="1">Membrane</location>
        <topology evidence="1">Multi-pass membrane protein</topology>
    </subcellularLocation>
</comment>
<feature type="region of interest" description="Disordered" evidence="7">
    <location>
        <begin position="1"/>
        <end position="60"/>
    </location>
</feature>
<feature type="domain" description="TECPR1-like DysF" evidence="10">
    <location>
        <begin position="114"/>
        <end position="434"/>
    </location>
</feature>
<feature type="transmembrane region" description="Helical" evidence="8">
    <location>
        <begin position="806"/>
        <end position="826"/>
    </location>
</feature>
<keyword evidence="3 8" id="KW-0812">Transmembrane</keyword>
<dbReference type="GO" id="GO:0015171">
    <property type="term" value="F:amino acid transmembrane transporter activity"/>
    <property type="evidence" value="ECO:0007669"/>
    <property type="project" value="TreeGrafter"/>
</dbReference>
<feature type="transmembrane region" description="Helical" evidence="8">
    <location>
        <begin position="778"/>
        <end position="799"/>
    </location>
</feature>
<evidence type="ECO:0000256" key="8">
    <source>
        <dbReference type="SAM" id="Phobius"/>
    </source>
</evidence>
<dbReference type="Proteomes" id="UP000033647">
    <property type="component" value="Unassembled WGS sequence"/>
</dbReference>
<evidence type="ECO:0008006" key="13">
    <source>
        <dbReference type="Google" id="ProtNLM"/>
    </source>
</evidence>
<keyword evidence="12" id="KW-1185">Reference proteome</keyword>
<feature type="region of interest" description="Disordered" evidence="7">
    <location>
        <begin position="556"/>
        <end position="624"/>
    </location>
</feature>
<dbReference type="InterPro" id="IPR004840">
    <property type="entry name" value="Amino_acid_permease_CS"/>
</dbReference>
<dbReference type="InterPro" id="IPR010482">
    <property type="entry name" value="TECPR1-like_DysF"/>
</dbReference>
<organism evidence="11 12">
    <name type="scientific">Zymoseptoria brevis</name>
    <dbReference type="NCBI Taxonomy" id="1047168"/>
    <lineage>
        <taxon>Eukaryota</taxon>
        <taxon>Fungi</taxon>
        <taxon>Dikarya</taxon>
        <taxon>Ascomycota</taxon>
        <taxon>Pezizomycotina</taxon>
        <taxon>Dothideomycetes</taxon>
        <taxon>Dothideomycetidae</taxon>
        <taxon>Mycosphaerellales</taxon>
        <taxon>Mycosphaerellaceae</taxon>
        <taxon>Zymoseptoria</taxon>
    </lineage>
</organism>
<name>A0A0F4GVY2_9PEZI</name>
<evidence type="ECO:0000256" key="1">
    <source>
        <dbReference type="ARBA" id="ARBA00004141"/>
    </source>
</evidence>
<feature type="transmembrane region" description="Helical" evidence="8">
    <location>
        <begin position="1028"/>
        <end position="1051"/>
    </location>
</feature>
<dbReference type="EMBL" id="LAFY01000284">
    <property type="protein sequence ID" value="KJY01404.1"/>
    <property type="molecule type" value="Genomic_DNA"/>
</dbReference>
<dbReference type="STRING" id="1047168.A0A0F4GVY2"/>
<feature type="transmembrane region" description="Helical" evidence="8">
    <location>
        <begin position="1057"/>
        <end position="1082"/>
    </location>
</feature>
<feature type="region of interest" description="Disordered" evidence="7">
    <location>
        <begin position="195"/>
        <end position="215"/>
    </location>
</feature>
<evidence type="ECO:0000256" key="5">
    <source>
        <dbReference type="ARBA" id="ARBA00022989"/>
    </source>
</evidence>
<evidence type="ECO:0000256" key="4">
    <source>
        <dbReference type="ARBA" id="ARBA00022970"/>
    </source>
</evidence>
<evidence type="ECO:0000256" key="3">
    <source>
        <dbReference type="ARBA" id="ARBA00022692"/>
    </source>
</evidence>
<dbReference type="PANTHER" id="PTHR43341">
    <property type="entry name" value="AMINO ACID PERMEASE"/>
    <property type="match status" value="1"/>
</dbReference>
<feature type="transmembrane region" description="Helical" evidence="8">
    <location>
        <begin position="832"/>
        <end position="852"/>
    </location>
</feature>
<gene>
    <name evidence="11" type="ORF">TI39_contig292g00014</name>
</gene>
<evidence type="ECO:0000256" key="7">
    <source>
        <dbReference type="SAM" id="MobiDB-lite"/>
    </source>
</evidence>
<feature type="transmembrane region" description="Helical" evidence="8">
    <location>
        <begin position="1139"/>
        <end position="1158"/>
    </location>
</feature>
<comment type="caution">
    <text evidence="11">The sequence shown here is derived from an EMBL/GenBank/DDBJ whole genome shotgun (WGS) entry which is preliminary data.</text>
</comment>
<evidence type="ECO:0000256" key="2">
    <source>
        <dbReference type="ARBA" id="ARBA00022448"/>
    </source>
</evidence>
<accession>A0A0F4GVY2</accession>
<dbReference type="Pfam" id="PF00324">
    <property type="entry name" value="AA_permease"/>
    <property type="match status" value="1"/>
</dbReference>
<feature type="transmembrane region" description="Helical" evidence="8">
    <location>
        <begin position="1103"/>
        <end position="1124"/>
    </location>
</feature>
<dbReference type="Gene3D" id="1.20.1740.10">
    <property type="entry name" value="Amino acid/polyamine transporter I"/>
    <property type="match status" value="1"/>
</dbReference>
<evidence type="ECO:0000259" key="10">
    <source>
        <dbReference type="Pfam" id="PF06398"/>
    </source>
</evidence>